<comment type="caution">
    <text evidence="1">The sequence shown here is derived from an EMBL/GenBank/DDBJ whole genome shotgun (WGS) entry which is preliminary data.</text>
</comment>
<gene>
    <name evidence="1" type="ORF">DERYTH_LOCUS12425</name>
</gene>
<name>A0A9N9ERK5_9GLOM</name>
<dbReference type="Proteomes" id="UP000789405">
    <property type="component" value="Unassembled WGS sequence"/>
</dbReference>
<sequence>SNCDARAFWELGALHKQPMVSKGSVIELVQGLLDRVELLIDSLISLVYKKRLEKAQGVFENFVAWAGFLPYPASRKLLVAFFAWLEVLGRITEMTICLAVVAKKYKFRNFENSIKEAWFI</sequence>
<evidence type="ECO:0000313" key="2">
    <source>
        <dbReference type="Proteomes" id="UP000789405"/>
    </source>
</evidence>
<organism evidence="1 2">
    <name type="scientific">Dentiscutata erythropus</name>
    <dbReference type="NCBI Taxonomy" id="1348616"/>
    <lineage>
        <taxon>Eukaryota</taxon>
        <taxon>Fungi</taxon>
        <taxon>Fungi incertae sedis</taxon>
        <taxon>Mucoromycota</taxon>
        <taxon>Glomeromycotina</taxon>
        <taxon>Glomeromycetes</taxon>
        <taxon>Diversisporales</taxon>
        <taxon>Gigasporaceae</taxon>
        <taxon>Dentiscutata</taxon>
    </lineage>
</organism>
<dbReference type="AlphaFoldDB" id="A0A9N9ERK5"/>
<dbReference type="OrthoDB" id="2491237at2759"/>
<reference evidence="1" key="1">
    <citation type="submission" date="2021-06" db="EMBL/GenBank/DDBJ databases">
        <authorList>
            <person name="Kallberg Y."/>
            <person name="Tangrot J."/>
            <person name="Rosling A."/>
        </authorList>
    </citation>
    <scope>NUCLEOTIDE SEQUENCE</scope>
    <source>
        <strain evidence="1">MA453B</strain>
    </source>
</reference>
<keyword evidence="2" id="KW-1185">Reference proteome</keyword>
<proteinExistence type="predicted"/>
<feature type="non-terminal residue" evidence="1">
    <location>
        <position position="1"/>
    </location>
</feature>
<accession>A0A9N9ERK5</accession>
<evidence type="ECO:0000313" key="1">
    <source>
        <dbReference type="EMBL" id="CAG8691764.1"/>
    </source>
</evidence>
<dbReference type="EMBL" id="CAJVPY010008121">
    <property type="protein sequence ID" value="CAG8691764.1"/>
    <property type="molecule type" value="Genomic_DNA"/>
</dbReference>
<protein>
    <submittedName>
        <fullName evidence="1">4125_t:CDS:1</fullName>
    </submittedName>
</protein>